<evidence type="ECO:0000313" key="3">
    <source>
        <dbReference type="Proteomes" id="UP000287651"/>
    </source>
</evidence>
<proteinExistence type="predicted"/>
<keyword evidence="1" id="KW-0812">Transmembrane</keyword>
<name>A0A426Y6H2_ENSVE</name>
<feature type="transmembrane region" description="Helical" evidence="1">
    <location>
        <begin position="54"/>
        <end position="76"/>
    </location>
</feature>
<dbReference type="EMBL" id="AMZH03014584">
    <property type="protein sequence ID" value="RRT47385.1"/>
    <property type="molecule type" value="Genomic_DNA"/>
</dbReference>
<dbReference type="AlphaFoldDB" id="A0A426Y6H2"/>
<dbReference type="Proteomes" id="UP000287651">
    <property type="component" value="Unassembled WGS sequence"/>
</dbReference>
<comment type="caution">
    <text evidence="2">The sequence shown here is derived from an EMBL/GenBank/DDBJ whole genome shotgun (WGS) entry which is preliminary data.</text>
</comment>
<organism evidence="2 3">
    <name type="scientific">Ensete ventricosum</name>
    <name type="common">Abyssinian banana</name>
    <name type="synonym">Musa ensete</name>
    <dbReference type="NCBI Taxonomy" id="4639"/>
    <lineage>
        <taxon>Eukaryota</taxon>
        <taxon>Viridiplantae</taxon>
        <taxon>Streptophyta</taxon>
        <taxon>Embryophyta</taxon>
        <taxon>Tracheophyta</taxon>
        <taxon>Spermatophyta</taxon>
        <taxon>Magnoliopsida</taxon>
        <taxon>Liliopsida</taxon>
        <taxon>Zingiberales</taxon>
        <taxon>Musaceae</taxon>
        <taxon>Ensete</taxon>
    </lineage>
</organism>
<keyword evidence="1" id="KW-0472">Membrane</keyword>
<feature type="transmembrane region" description="Helical" evidence="1">
    <location>
        <begin position="12"/>
        <end position="34"/>
    </location>
</feature>
<keyword evidence="1" id="KW-1133">Transmembrane helix</keyword>
<sequence length="98" mass="11567">MHCVVSRLGLFFHGFLFGFKSFFRWFAILILHWFNDEEPTLFAAMLWLHRAQMAVEGAVGLSMADWGVTLVFRYLGRSYIPVFQIRMEKMKEVKHPPL</sequence>
<evidence type="ECO:0000313" key="2">
    <source>
        <dbReference type="EMBL" id="RRT47385.1"/>
    </source>
</evidence>
<gene>
    <name evidence="2" type="ORF">B296_00048311</name>
</gene>
<reference evidence="2 3" key="1">
    <citation type="journal article" date="2014" name="Agronomy (Basel)">
        <title>A Draft Genome Sequence for Ensete ventricosum, the Drought-Tolerant Tree Against Hunger.</title>
        <authorList>
            <person name="Harrison J."/>
            <person name="Moore K.A."/>
            <person name="Paszkiewicz K."/>
            <person name="Jones T."/>
            <person name="Grant M."/>
            <person name="Ambacheew D."/>
            <person name="Muzemil S."/>
            <person name="Studholme D.J."/>
        </authorList>
    </citation>
    <scope>NUCLEOTIDE SEQUENCE [LARGE SCALE GENOMIC DNA]</scope>
</reference>
<accession>A0A426Y6H2</accession>
<protein>
    <submittedName>
        <fullName evidence="2">Uncharacterized protein</fullName>
    </submittedName>
</protein>
<evidence type="ECO:0000256" key="1">
    <source>
        <dbReference type="SAM" id="Phobius"/>
    </source>
</evidence>